<dbReference type="GO" id="GO:0001403">
    <property type="term" value="P:invasive growth in response to glucose limitation"/>
    <property type="evidence" value="ECO:0007669"/>
    <property type="project" value="EnsemblFungi"/>
</dbReference>
<gene>
    <name evidence="10" type="ORF">FOB60_000260</name>
</gene>
<keyword evidence="5" id="KW-0547">Nucleotide-binding</keyword>
<evidence type="ECO:0000256" key="5">
    <source>
        <dbReference type="ARBA" id="ARBA00022741"/>
    </source>
</evidence>
<evidence type="ECO:0000256" key="1">
    <source>
        <dbReference type="ARBA" id="ARBA00004790"/>
    </source>
</evidence>
<keyword evidence="7" id="KW-0520">NAD</keyword>
<keyword evidence="2" id="KW-0662">Pyridine nucleotide biosynthesis</keyword>
<evidence type="ECO:0000256" key="6">
    <source>
        <dbReference type="ARBA" id="ARBA00022840"/>
    </source>
</evidence>
<dbReference type="AlphaFoldDB" id="A0A8X7NS41"/>
<dbReference type="Proteomes" id="UP000590412">
    <property type="component" value="Unassembled WGS sequence"/>
</dbReference>
<dbReference type="InterPro" id="IPR005248">
    <property type="entry name" value="NadD/NMNAT"/>
</dbReference>
<evidence type="ECO:0000313" key="11">
    <source>
        <dbReference type="Proteomes" id="UP000590412"/>
    </source>
</evidence>
<comment type="pathway">
    <text evidence="1">Cofactor biosynthesis; NAD(+) biosynthesis.</text>
</comment>
<dbReference type="GO" id="GO:0036503">
    <property type="term" value="P:ERAD pathway"/>
    <property type="evidence" value="ECO:0007669"/>
    <property type="project" value="EnsemblFungi"/>
</dbReference>
<keyword evidence="4 10" id="KW-0548">Nucleotidyltransferase</keyword>
<name>A0A8X7NS41_CANPA</name>
<dbReference type="PANTHER" id="PTHR31285:SF0">
    <property type="entry name" value="NICOTINAMIDE MONONUCLEOTIDE ADENYLYLTRANSFERASE"/>
    <property type="match status" value="1"/>
</dbReference>
<accession>A0A8X7NS41</accession>
<evidence type="ECO:0000256" key="4">
    <source>
        <dbReference type="ARBA" id="ARBA00022695"/>
    </source>
</evidence>
<dbReference type="Gene3D" id="3.40.50.620">
    <property type="entry name" value="HUPs"/>
    <property type="match status" value="1"/>
</dbReference>
<evidence type="ECO:0000256" key="2">
    <source>
        <dbReference type="ARBA" id="ARBA00022642"/>
    </source>
</evidence>
<dbReference type="GO" id="GO:0005634">
    <property type="term" value="C:nucleus"/>
    <property type="evidence" value="ECO:0007669"/>
    <property type="project" value="EnsemblFungi"/>
</dbReference>
<protein>
    <submittedName>
        <fullName evidence="10">Cytidylyltransferase family protein</fullName>
    </submittedName>
</protein>
<dbReference type="OrthoDB" id="5591297at2759"/>
<dbReference type="GO" id="GO:0000309">
    <property type="term" value="F:nicotinamide-nucleotide adenylyltransferase activity"/>
    <property type="evidence" value="ECO:0007669"/>
    <property type="project" value="UniProtKB-EC"/>
</dbReference>
<comment type="caution">
    <text evidence="10">The sequence shown here is derived from an EMBL/GenBank/DDBJ whole genome shotgun (WGS) entry which is preliminary data.</text>
</comment>
<evidence type="ECO:0000256" key="8">
    <source>
        <dbReference type="ARBA" id="ARBA00049001"/>
    </source>
</evidence>
<keyword evidence="3" id="KW-0808">Transferase</keyword>
<dbReference type="GO" id="GO:0016887">
    <property type="term" value="F:ATP hydrolysis activity"/>
    <property type="evidence" value="ECO:0007669"/>
    <property type="project" value="EnsemblFungi"/>
</dbReference>
<dbReference type="PANTHER" id="PTHR31285">
    <property type="entry name" value="NICOTINAMIDE MONONUCLEOTIDE ADENYLYLTRANSFERASE"/>
    <property type="match status" value="1"/>
</dbReference>
<dbReference type="CDD" id="cd02165">
    <property type="entry name" value="NMNAT"/>
    <property type="match status" value="1"/>
</dbReference>
<dbReference type="GO" id="GO:0005737">
    <property type="term" value="C:cytoplasm"/>
    <property type="evidence" value="ECO:0007669"/>
    <property type="project" value="EnsemblFungi"/>
</dbReference>
<dbReference type="EMBL" id="JABWAB010000001">
    <property type="protein sequence ID" value="KAF6058678.1"/>
    <property type="molecule type" value="Genomic_DNA"/>
</dbReference>
<evidence type="ECO:0000256" key="7">
    <source>
        <dbReference type="ARBA" id="ARBA00023027"/>
    </source>
</evidence>
<keyword evidence="6" id="KW-0067">ATP-binding</keyword>
<proteinExistence type="predicted"/>
<dbReference type="GO" id="GO:0034355">
    <property type="term" value="P:NAD+ biosynthetic process via the salvage pathway"/>
    <property type="evidence" value="ECO:0007669"/>
    <property type="project" value="EnsemblFungi"/>
</dbReference>
<reference evidence="10" key="1">
    <citation type="submission" date="2020-03" db="EMBL/GenBank/DDBJ databases">
        <title>FDA dAtabase for Regulatory Grade micrObial Sequences (FDA-ARGOS): Supporting development and validation of Infectious Disease Dx tests.</title>
        <authorList>
            <person name="Campos J."/>
            <person name="Goldberg B."/>
            <person name="Tallon L."/>
            <person name="Sadzewicz L."/>
            <person name="Vavikolanu K."/>
            <person name="Mehta A."/>
            <person name="Aluvathingal J."/>
            <person name="Nadendla S."/>
            <person name="Nandy P."/>
            <person name="Geyer C."/>
            <person name="Yan Y."/>
            <person name="Sichtig H."/>
        </authorList>
    </citation>
    <scope>NUCLEOTIDE SEQUENCE [LARGE SCALE GENOMIC DNA]</scope>
    <source>
        <strain evidence="10">FDAARGOS_652</strain>
    </source>
</reference>
<dbReference type="InterPro" id="IPR004821">
    <property type="entry name" value="Cyt_trans-like"/>
</dbReference>
<evidence type="ECO:0000313" key="10">
    <source>
        <dbReference type="EMBL" id="KAF6058678.1"/>
    </source>
</evidence>
<dbReference type="SUPFAM" id="SSF52374">
    <property type="entry name" value="Nucleotidylyl transferase"/>
    <property type="match status" value="1"/>
</dbReference>
<dbReference type="Pfam" id="PF01467">
    <property type="entry name" value="CTP_transf_like"/>
    <property type="match status" value="1"/>
</dbReference>
<feature type="domain" description="Cytidyltransferase-like" evidence="9">
    <location>
        <begin position="46"/>
        <end position="209"/>
    </location>
</feature>
<organism evidence="10 11">
    <name type="scientific">Candida parapsilosis</name>
    <name type="common">Yeast</name>
    <dbReference type="NCBI Taxonomy" id="5480"/>
    <lineage>
        <taxon>Eukaryota</taxon>
        <taxon>Fungi</taxon>
        <taxon>Dikarya</taxon>
        <taxon>Ascomycota</taxon>
        <taxon>Saccharomycotina</taxon>
        <taxon>Pichiomycetes</taxon>
        <taxon>Debaryomycetaceae</taxon>
        <taxon>Candida/Lodderomyces clade</taxon>
        <taxon>Candida</taxon>
    </lineage>
</organism>
<dbReference type="GO" id="GO:0005524">
    <property type="term" value="F:ATP binding"/>
    <property type="evidence" value="ECO:0007669"/>
    <property type="project" value="UniProtKB-KW"/>
</dbReference>
<comment type="catalytic activity">
    <reaction evidence="8">
        <text>beta-nicotinamide D-ribonucleotide + ATP + H(+) = diphosphate + NAD(+)</text>
        <dbReference type="Rhea" id="RHEA:21360"/>
        <dbReference type="ChEBI" id="CHEBI:14649"/>
        <dbReference type="ChEBI" id="CHEBI:15378"/>
        <dbReference type="ChEBI" id="CHEBI:30616"/>
        <dbReference type="ChEBI" id="CHEBI:33019"/>
        <dbReference type="ChEBI" id="CHEBI:57540"/>
        <dbReference type="EC" id="2.7.7.1"/>
    </reaction>
</comment>
<evidence type="ECO:0000256" key="3">
    <source>
        <dbReference type="ARBA" id="ARBA00022679"/>
    </source>
</evidence>
<dbReference type="GO" id="GO:0007124">
    <property type="term" value="P:pseudohyphal growth"/>
    <property type="evidence" value="ECO:0007669"/>
    <property type="project" value="EnsemblFungi"/>
</dbReference>
<sequence length="280" mass="31812">MSRFLKPLQEFLASKADFRIVYSTASSSQGTPEFITNSTQRVCVLDSSFNPPHLAHFAIIEESLKSNYDGVPLNNKVLLLLLSVQNADKLHPQPESFDQRLAMIHLMADHIAANFPITVAIGLTKQAMFVNKSLSILNYLDAEPQQTIKPGFKLTFLIGFDTLIRILNPKYYLPDKLSVSLEHFMKMTDLVCLTRHSETVTINQQSVYVKEISLGQHEEIPSHWSKNIFILRNMNEKVATFSSSGIRKEILSGDPEWKKQVLPEVANYIEENNLYKEKQG</sequence>
<evidence type="ECO:0000259" key="9">
    <source>
        <dbReference type="Pfam" id="PF01467"/>
    </source>
</evidence>
<dbReference type="InterPro" id="IPR014729">
    <property type="entry name" value="Rossmann-like_a/b/a_fold"/>
</dbReference>